<proteinExistence type="predicted"/>
<dbReference type="RefSeq" id="WP_338224526.1">
    <property type="nucleotide sequence ID" value="NZ_BTPD01000007.1"/>
</dbReference>
<keyword evidence="1" id="KW-0732">Signal</keyword>
<evidence type="ECO:0000313" key="2">
    <source>
        <dbReference type="EMBL" id="GMQ29807.1"/>
    </source>
</evidence>
<sequence>MKRNVLILLIVWMASWSVSFAQDKVEREVRVKSDEVPDRAKSWLKDAFEKVKRPKWFLEYSQAGKAFEAKFWWEKHYHSVKFDSLGKLIDVEIEIAKEEMPSSSWAKITSYFESEFEEYSVMKIQRQLVGEESDVEDFFDEEETEGITLRYEIEFHGKKDSWQIWEALFDEGGEFISLVRVQIRPVDNLIF</sequence>
<name>A0ABQ6PPF6_9BACT</name>
<protein>
    <submittedName>
        <fullName evidence="2">Uncharacterized protein</fullName>
    </submittedName>
</protein>
<comment type="caution">
    <text evidence="2">The sequence shown here is derived from an EMBL/GenBank/DDBJ whole genome shotgun (WGS) entry which is preliminary data.</text>
</comment>
<feature type="signal peptide" evidence="1">
    <location>
        <begin position="1"/>
        <end position="21"/>
    </location>
</feature>
<evidence type="ECO:0000256" key="1">
    <source>
        <dbReference type="SAM" id="SignalP"/>
    </source>
</evidence>
<keyword evidence="3" id="KW-1185">Reference proteome</keyword>
<dbReference type="Gene3D" id="3.10.450.360">
    <property type="match status" value="1"/>
</dbReference>
<dbReference type="SUPFAM" id="SSF160574">
    <property type="entry name" value="BT0923-like"/>
    <property type="match status" value="1"/>
</dbReference>
<gene>
    <name evidence="2" type="ORF">Aconfl_24500</name>
</gene>
<dbReference type="Proteomes" id="UP001338309">
    <property type="component" value="Unassembled WGS sequence"/>
</dbReference>
<reference evidence="2 3" key="1">
    <citation type="submission" date="2023-08" db="EMBL/GenBank/DDBJ databases">
        <title>Draft genome sequence of Algoriphagus confluentis.</title>
        <authorList>
            <person name="Takatani N."/>
            <person name="Hosokawa M."/>
            <person name="Sawabe T."/>
        </authorList>
    </citation>
    <scope>NUCLEOTIDE SEQUENCE [LARGE SCALE GENOMIC DNA]</scope>
    <source>
        <strain evidence="2 3">NBRC 111222</strain>
    </source>
</reference>
<organism evidence="2 3">
    <name type="scientific">Algoriphagus confluentis</name>
    <dbReference type="NCBI Taxonomy" id="1697556"/>
    <lineage>
        <taxon>Bacteria</taxon>
        <taxon>Pseudomonadati</taxon>
        <taxon>Bacteroidota</taxon>
        <taxon>Cytophagia</taxon>
        <taxon>Cytophagales</taxon>
        <taxon>Cyclobacteriaceae</taxon>
        <taxon>Algoriphagus</taxon>
    </lineage>
</organism>
<dbReference type="EMBL" id="BTPD01000007">
    <property type="protein sequence ID" value="GMQ29807.1"/>
    <property type="molecule type" value="Genomic_DNA"/>
</dbReference>
<feature type="chain" id="PRO_5045395637" evidence="1">
    <location>
        <begin position="22"/>
        <end position="191"/>
    </location>
</feature>
<accession>A0ABQ6PPF6</accession>
<evidence type="ECO:0000313" key="3">
    <source>
        <dbReference type="Proteomes" id="UP001338309"/>
    </source>
</evidence>